<dbReference type="GO" id="GO:0015979">
    <property type="term" value="P:photosynthesis"/>
    <property type="evidence" value="ECO:0007669"/>
    <property type="project" value="UniProtKB-UniRule"/>
</dbReference>
<dbReference type="InterPro" id="IPR037279">
    <property type="entry name" value="PSI_PsaM_sf"/>
</dbReference>
<keyword evidence="8" id="KW-0934">Plastid</keyword>
<evidence type="ECO:0000256" key="7">
    <source>
        <dbReference type="HAMAP-Rule" id="MF_00828"/>
    </source>
</evidence>
<keyword evidence="3 7" id="KW-0603">Photosystem I</keyword>
<keyword evidence="4 7" id="KW-1133">Transmembrane helix</keyword>
<keyword evidence="6 7" id="KW-0472">Membrane</keyword>
<keyword evidence="1 7" id="KW-0602">Photosynthesis</keyword>
<organism evidence="8">
    <name type="scientific">Stichococcus bacillaris</name>
    <dbReference type="NCBI Taxonomy" id="37433"/>
    <lineage>
        <taxon>Eukaryota</taxon>
        <taxon>Viridiplantae</taxon>
        <taxon>Chlorophyta</taxon>
        <taxon>core chlorophytes</taxon>
        <taxon>Trebouxiophyceae</taxon>
        <taxon>Prasiolales</taxon>
        <taxon>Stichococcaceae</taxon>
        <taxon>Stichococcus</taxon>
    </lineage>
</organism>
<comment type="subcellular location">
    <subcellularLocation>
        <location evidence="7">Plastid</location>
        <location evidence="7">Chloroplast thylakoid membrane</location>
        <topology evidence="7">Single-pass membrane protein</topology>
    </subcellularLocation>
</comment>
<dbReference type="EMBL" id="KM462864">
    <property type="protein sequence ID" value="AIT93661.1"/>
    <property type="molecule type" value="Genomic_DNA"/>
</dbReference>
<feature type="transmembrane region" description="Helical" evidence="7">
    <location>
        <begin position="6"/>
        <end position="30"/>
    </location>
</feature>
<proteinExistence type="inferred from homology"/>
<gene>
    <name evidence="7 8" type="primary">psaM</name>
</gene>
<keyword evidence="2 7" id="KW-0812">Transmembrane</keyword>
<evidence type="ECO:0000256" key="5">
    <source>
        <dbReference type="ARBA" id="ARBA00023078"/>
    </source>
</evidence>
<name>A0A097KKE2_9CHLO</name>
<dbReference type="HAMAP" id="MF_00828">
    <property type="entry name" value="PSI_PsaM"/>
    <property type="match status" value="1"/>
</dbReference>
<evidence type="ECO:0000313" key="8">
    <source>
        <dbReference type="EMBL" id="AIT93661.1"/>
    </source>
</evidence>
<evidence type="ECO:0000256" key="4">
    <source>
        <dbReference type="ARBA" id="ARBA00022989"/>
    </source>
</evidence>
<sequence>MAISDSEIFVALFVSLITGIFAVRLGLALYK</sequence>
<evidence type="ECO:0000256" key="1">
    <source>
        <dbReference type="ARBA" id="ARBA00022531"/>
    </source>
</evidence>
<dbReference type="Pfam" id="PF07465">
    <property type="entry name" value="PsaM"/>
    <property type="match status" value="1"/>
</dbReference>
<accession>A0A097KKE2</accession>
<dbReference type="InterPro" id="IPR010010">
    <property type="entry name" value="PSI_PsaM"/>
</dbReference>
<dbReference type="GO" id="GO:0009522">
    <property type="term" value="C:photosystem I"/>
    <property type="evidence" value="ECO:0007669"/>
    <property type="project" value="UniProtKB-KW"/>
</dbReference>
<reference evidence="8" key="1">
    <citation type="journal article" date="2014" name="BMC Evol. Biol.">
        <title>Chloroplast phylogenomic analysis resolves deep-level relationships within the green algal class Trebouxiophyceae.</title>
        <authorList>
            <person name="Lemieux C."/>
            <person name="Otis C."/>
            <person name="Turmel M."/>
        </authorList>
    </citation>
    <scope>NUCLEOTIDE SEQUENCE</scope>
</reference>
<evidence type="ECO:0000256" key="6">
    <source>
        <dbReference type="ARBA" id="ARBA00023136"/>
    </source>
</evidence>
<evidence type="ECO:0000256" key="2">
    <source>
        <dbReference type="ARBA" id="ARBA00022692"/>
    </source>
</evidence>
<geneLocation type="chloroplast" evidence="8"/>
<evidence type="ECO:0000256" key="3">
    <source>
        <dbReference type="ARBA" id="ARBA00022836"/>
    </source>
</evidence>
<dbReference type="GO" id="GO:0009535">
    <property type="term" value="C:chloroplast thylakoid membrane"/>
    <property type="evidence" value="ECO:0007669"/>
    <property type="project" value="UniProtKB-SubCell"/>
</dbReference>
<keyword evidence="5 7" id="KW-0793">Thylakoid</keyword>
<dbReference type="GeneID" id="22158747"/>
<dbReference type="SUPFAM" id="SSF81548">
    <property type="entry name" value="Subunit XII of photosystem I reaction centre, PsaM"/>
    <property type="match status" value="1"/>
</dbReference>
<dbReference type="RefSeq" id="YP_009105012.1">
    <property type="nucleotide sequence ID" value="NC_025527.1"/>
</dbReference>
<dbReference type="NCBIfam" id="TIGR03053">
    <property type="entry name" value="PS_I_psaM"/>
    <property type="match status" value="1"/>
</dbReference>
<keyword evidence="8" id="KW-0150">Chloroplast</keyword>
<dbReference type="AlphaFoldDB" id="A0A097KKE2"/>
<protein>
    <recommendedName>
        <fullName evidence="7">Photosystem I reaction center subunit XII</fullName>
    </recommendedName>
    <alternativeName>
        <fullName evidence="7">PSI-M</fullName>
    </alternativeName>
</protein>
<comment type="similarity">
    <text evidence="7">Belongs to the PsaM family.</text>
</comment>